<keyword evidence="2" id="KW-1185">Reference proteome</keyword>
<reference evidence="1 2" key="1">
    <citation type="journal article" date="2019" name="Int. J. Syst. Evol. Microbiol.">
        <title>Thermogemmatispora aurantia sp. nov. and Thermogemmatispora argillosa sp. nov., within the class Ktedonobacteria, and emended description of the genus Thermogemmatispora.</title>
        <authorList>
            <person name="Zheng Y."/>
            <person name="Wang C.M."/>
            <person name="Sakai Y."/>
            <person name="Abe K."/>
            <person name="Yokota A."/>
            <person name="Yabe S."/>
        </authorList>
    </citation>
    <scope>NUCLEOTIDE SEQUENCE [LARGE SCALE GENOMIC DNA]</scope>
    <source>
        <strain evidence="1 2">A1-2</strain>
    </source>
</reference>
<organism evidence="1 2">
    <name type="scientific">Thermogemmatispora aurantia</name>
    <dbReference type="NCBI Taxonomy" id="2045279"/>
    <lineage>
        <taxon>Bacteria</taxon>
        <taxon>Bacillati</taxon>
        <taxon>Chloroflexota</taxon>
        <taxon>Ktedonobacteria</taxon>
        <taxon>Thermogemmatisporales</taxon>
        <taxon>Thermogemmatisporaceae</taxon>
        <taxon>Thermogemmatispora</taxon>
    </lineage>
</organism>
<gene>
    <name evidence="1" type="ORF">KTAU_08540</name>
</gene>
<evidence type="ECO:0000313" key="2">
    <source>
        <dbReference type="Proteomes" id="UP000334820"/>
    </source>
</evidence>
<name>A0A5J4K7W5_9CHLR</name>
<protein>
    <submittedName>
        <fullName evidence="1">Uncharacterized protein</fullName>
    </submittedName>
</protein>
<dbReference type="EMBL" id="BKZV01000001">
    <property type="protein sequence ID" value="GER82216.1"/>
    <property type="molecule type" value="Genomic_DNA"/>
</dbReference>
<evidence type="ECO:0000313" key="1">
    <source>
        <dbReference type="EMBL" id="GER82216.1"/>
    </source>
</evidence>
<dbReference type="AlphaFoldDB" id="A0A5J4K7W5"/>
<accession>A0A5J4K7W5</accession>
<proteinExistence type="predicted"/>
<sequence>MLLALLDEAIVCLRYCGILTSLYPEHRCRVLEAAQRGRSDRRFGNGEVIIPVAHWLQGVEQEGKEES</sequence>
<dbReference type="Proteomes" id="UP000334820">
    <property type="component" value="Unassembled WGS sequence"/>
</dbReference>
<comment type="caution">
    <text evidence="1">The sequence shown here is derived from an EMBL/GenBank/DDBJ whole genome shotgun (WGS) entry which is preliminary data.</text>
</comment>